<dbReference type="RefSeq" id="WP_274187973.1">
    <property type="nucleotide sequence ID" value="NZ_BAABHN010000051.1"/>
</dbReference>
<evidence type="ECO:0000256" key="1">
    <source>
        <dbReference type="SAM" id="SignalP"/>
    </source>
</evidence>
<dbReference type="EMBL" id="JBHSIM010000051">
    <property type="protein sequence ID" value="MFC4835826.1"/>
    <property type="molecule type" value="Genomic_DNA"/>
</dbReference>
<protein>
    <submittedName>
        <fullName evidence="2">Uncharacterized protein</fullName>
    </submittedName>
</protein>
<evidence type="ECO:0000313" key="3">
    <source>
        <dbReference type="Proteomes" id="UP001595909"/>
    </source>
</evidence>
<dbReference type="InterPro" id="IPR015943">
    <property type="entry name" value="WD40/YVTN_repeat-like_dom_sf"/>
</dbReference>
<reference evidence="3" key="1">
    <citation type="journal article" date="2019" name="Int. J. Syst. Evol. Microbiol.">
        <title>The Global Catalogue of Microorganisms (GCM) 10K type strain sequencing project: providing services to taxonomists for standard genome sequencing and annotation.</title>
        <authorList>
            <consortium name="The Broad Institute Genomics Platform"/>
            <consortium name="The Broad Institute Genome Sequencing Center for Infectious Disease"/>
            <person name="Wu L."/>
            <person name="Ma J."/>
        </authorList>
    </citation>
    <scope>NUCLEOTIDE SEQUENCE [LARGE SCALE GENOMIC DNA]</scope>
    <source>
        <strain evidence="3">CCUG 50347</strain>
    </source>
</reference>
<feature type="chain" id="PRO_5046949977" evidence="1">
    <location>
        <begin position="19"/>
        <end position="339"/>
    </location>
</feature>
<comment type="caution">
    <text evidence="2">The sequence shown here is derived from an EMBL/GenBank/DDBJ whole genome shotgun (WGS) entry which is preliminary data.</text>
</comment>
<name>A0ABV9RNL8_9PSEU</name>
<proteinExistence type="predicted"/>
<feature type="signal peptide" evidence="1">
    <location>
        <begin position="1"/>
        <end position="18"/>
    </location>
</feature>
<keyword evidence="3" id="KW-1185">Reference proteome</keyword>
<dbReference type="InterPro" id="IPR011048">
    <property type="entry name" value="Haem_d1_sf"/>
</dbReference>
<evidence type="ECO:0000313" key="2">
    <source>
        <dbReference type="EMBL" id="MFC4835826.1"/>
    </source>
</evidence>
<keyword evidence="1" id="KW-0732">Signal</keyword>
<dbReference type="Proteomes" id="UP001595909">
    <property type="component" value="Unassembled WGS sequence"/>
</dbReference>
<gene>
    <name evidence="2" type="ORF">ACFPEL_25685</name>
</gene>
<sequence>MLVTAVLPAMLATACATAGDAGPAPIVVVRHTEAALHEPVWSPGTHALLALTDDGRVARVGPGAPGTLLSPPLGRVGENVVTDPDDPTVAFVARPDAGQVVALDTRDLHPVGTLPLGAAPDYLATDEGSHVLLALSEDRTTVSGIDLDDRRALPPQEVHASADAELDGPARGRPVAYHVLGSDGITHYKGAPGEVEEKGHIDVRASHGAGDRVKVDRIYVAERDSDRLLAVETPPDHEGLSVVATADLESPVRDVGTDETRVYAATDDALVVFATDSFIGYPDGHLHRIATIPYRDALPDGPARSASVSGLAVGADRVWLTFDGQDALVGIARPPIPEP</sequence>
<dbReference type="SUPFAM" id="SSF51004">
    <property type="entry name" value="C-terminal (heme d1) domain of cytochrome cd1-nitrite reductase"/>
    <property type="match status" value="1"/>
</dbReference>
<dbReference type="Gene3D" id="2.130.10.10">
    <property type="entry name" value="YVTN repeat-like/Quinoprotein amine dehydrogenase"/>
    <property type="match status" value="1"/>
</dbReference>
<organism evidence="2 3">
    <name type="scientific">Actinomycetospora chibensis</name>
    <dbReference type="NCBI Taxonomy" id="663606"/>
    <lineage>
        <taxon>Bacteria</taxon>
        <taxon>Bacillati</taxon>
        <taxon>Actinomycetota</taxon>
        <taxon>Actinomycetes</taxon>
        <taxon>Pseudonocardiales</taxon>
        <taxon>Pseudonocardiaceae</taxon>
        <taxon>Actinomycetospora</taxon>
    </lineage>
</organism>
<accession>A0ABV9RNL8</accession>